<dbReference type="PANTHER" id="PTHR10088:SF4">
    <property type="entry name" value="GLUCOKINASE REGULATORY PROTEIN"/>
    <property type="match status" value="1"/>
</dbReference>
<dbReference type="GO" id="GO:0016835">
    <property type="term" value="F:carbon-oxygen lyase activity"/>
    <property type="evidence" value="ECO:0007669"/>
    <property type="project" value="TreeGrafter"/>
</dbReference>
<dbReference type="GO" id="GO:0016803">
    <property type="term" value="F:ether hydrolase activity"/>
    <property type="evidence" value="ECO:0007669"/>
    <property type="project" value="TreeGrafter"/>
</dbReference>
<evidence type="ECO:0000313" key="3">
    <source>
        <dbReference type="EMBL" id="CBX70622.1"/>
    </source>
</evidence>
<dbReference type="EMBL" id="FR718537">
    <property type="protein sequence ID" value="CBX70622.1"/>
    <property type="molecule type" value="Genomic_DNA"/>
</dbReference>
<accession>F4MXR4</accession>
<dbReference type="InterPro" id="IPR046348">
    <property type="entry name" value="SIS_dom_sf"/>
</dbReference>
<dbReference type="GO" id="GO:0097367">
    <property type="term" value="F:carbohydrate derivative binding"/>
    <property type="evidence" value="ECO:0007669"/>
    <property type="project" value="InterPro"/>
</dbReference>
<dbReference type="Gene3D" id="1.10.8.1080">
    <property type="match status" value="1"/>
</dbReference>
<name>F4MXR4_YEREN</name>
<dbReference type="Pfam" id="PF20741">
    <property type="entry name" value="GKRP-like_C"/>
    <property type="match status" value="1"/>
</dbReference>
<gene>
    <name evidence="3" type="ORF">YEW_LD47170</name>
</gene>
<dbReference type="AlphaFoldDB" id="F4MXR4"/>
<dbReference type="SUPFAM" id="SSF53697">
    <property type="entry name" value="SIS domain"/>
    <property type="match status" value="1"/>
</dbReference>
<proteinExistence type="predicted"/>
<reference evidence="3" key="1">
    <citation type="journal article" date="2011" name="BMC Genomics">
        <title>Shotgun sequencing of Yersinia enterocolitica strain W22703 (biotype 2, serotype O:9): genomic evidence for oscillation between invertebrates and mammals.</title>
        <authorList>
            <person name="Fuchs T.M."/>
            <person name="Brandt K."/>
            <person name="Starke M."/>
            <person name="Rattei T."/>
        </authorList>
    </citation>
    <scope>NUCLEOTIDE SEQUENCE</scope>
</reference>
<dbReference type="InterPro" id="IPR005486">
    <property type="entry name" value="Glucokinase_regulatory_CS"/>
</dbReference>
<evidence type="ECO:0000256" key="2">
    <source>
        <dbReference type="ARBA" id="ARBA00023277"/>
    </source>
</evidence>
<organism evidence="3">
    <name type="scientific">Yersinia enterocolitica W22703</name>
    <dbReference type="NCBI Taxonomy" id="913028"/>
    <lineage>
        <taxon>Bacteria</taxon>
        <taxon>Pseudomonadati</taxon>
        <taxon>Pseudomonadota</taxon>
        <taxon>Gammaproteobacteria</taxon>
        <taxon>Enterobacterales</taxon>
        <taxon>Yersiniaceae</taxon>
        <taxon>Yersinia</taxon>
    </lineage>
</organism>
<dbReference type="GO" id="GO:0009254">
    <property type="term" value="P:peptidoglycan turnover"/>
    <property type="evidence" value="ECO:0007669"/>
    <property type="project" value="TreeGrafter"/>
</dbReference>
<sequence length="113" mass="12157">MVGPEALTGSTRMKSGTAQKLVLNMLSTGAMVKLGKVYQNLMVDVKATNVKLVDRACRIVVEATGASRVEAENALSQTEFEVKPAILMILKGVSAEQARLNLQQHNGYLRAAL</sequence>
<keyword evidence="2" id="KW-0119">Carbohydrate metabolism</keyword>
<evidence type="ECO:0008006" key="4">
    <source>
        <dbReference type="Google" id="ProtNLM"/>
    </source>
</evidence>
<dbReference type="Gene3D" id="3.40.50.10490">
    <property type="entry name" value="Glucose-6-phosphate isomerase like protein, domain 1"/>
    <property type="match status" value="1"/>
</dbReference>
<keyword evidence="1" id="KW-0456">Lyase</keyword>
<dbReference type="FunFam" id="1.10.8.1080:FF:000001">
    <property type="entry name" value="N-acetylmuramic acid 6-phosphate etherase"/>
    <property type="match status" value="1"/>
</dbReference>
<dbReference type="PROSITE" id="PS01272">
    <property type="entry name" value="GCKR"/>
    <property type="match status" value="1"/>
</dbReference>
<dbReference type="GO" id="GO:0046348">
    <property type="term" value="P:amino sugar catabolic process"/>
    <property type="evidence" value="ECO:0007669"/>
    <property type="project" value="TreeGrafter"/>
</dbReference>
<protein>
    <recommendedName>
        <fullName evidence="4">N-acetylmuramic acid 6-phosphate etherase</fullName>
    </recommendedName>
</protein>
<dbReference type="PANTHER" id="PTHR10088">
    <property type="entry name" value="GLUCOKINASE REGULATORY PROTEIN"/>
    <property type="match status" value="1"/>
</dbReference>
<dbReference type="InterPro" id="IPR040190">
    <property type="entry name" value="MURQ/GCKR"/>
</dbReference>
<evidence type="ECO:0000256" key="1">
    <source>
        <dbReference type="ARBA" id="ARBA00023239"/>
    </source>
</evidence>